<accession>A0ABY6PS55</accession>
<dbReference type="EMBL" id="CP098740">
    <property type="protein sequence ID" value="UZK55104.1"/>
    <property type="molecule type" value="Genomic_DNA"/>
</dbReference>
<reference evidence="1" key="1">
    <citation type="journal article" date="2022" name="Front. Microbiol.">
        <title>Mirubactin C rescues the lethal effect of cell wall biosynthesis mutations in Bacillus subtilis.</title>
        <authorList>
            <person name="Kepplinger B."/>
            <person name="Wen X."/>
            <person name="Tyler A.R."/>
            <person name="Kim B.Y."/>
            <person name="Brown J."/>
            <person name="Banks P."/>
            <person name="Dashti Y."/>
            <person name="Mackenzie E.S."/>
            <person name="Wills C."/>
            <person name="Kawai Y."/>
            <person name="Waldron K.J."/>
            <person name="Allenby N.E.E."/>
            <person name="Wu L.J."/>
            <person name="Hall M.J."/>
            <person name="Errington J."/>
        </authorList>
    </citation>
    <scope>NUCLEOTIDE SEQUENCE</scope>
    <source>
        <strain evidence="1">MDA8-470</strain>
    </source>
</reference>
<evidence type="ECO:0000313" key="1">
    <source>
        <dbReference type="EMBL" id="UZK55104.1"/>
    </source>
</evidence>
<organism evidence="1 2">
    <name type="scientific">Streptomyces drozdowiczii</name>
    <dbReference type="NCBI Taxonomy" id="202862"/>
    <lineage>
        <taxon>Bacteria</taxon>
        <taxon>Bacillati</taxon>
        <taxon>Actinomycetota</taxon>
        <taxon>Actinomycetes</taxon>
        <taxon>Kitasatosporales</taxon>
        <taxon>Streptomycetaceae</taxon>
        <taxon>Streptomyces</taxon>
    </lineage>
</organism>
<dbReference type="Proteomes" id="UP001164963">
    <property type="component" value="Chromosome"/>
</dbReference>
<keyword evidence="2" id="KW-1185">Reference proteome</keyword>
<sequence length="275" mass="29492">MELSGLDLGAPPWAPDSPFARAVREADTLAGDLVVVIRIDCPGTWLEPGGTYRAEKLFVVQVEVWGGTLLVATLETYSDAWLTMDTRGREQPEVHALNAPRLAAALDGISALLGAPPEPGDENRYAAPSTTGFRDLRAEGPAYDDAWGTFETLDRARLLDSRLPGSEDDYEQIADGPVRYLAVRRDDRTLGFVWAAVDDSAAGYVPRTAAGDEAFDAGAAWITALREAHRSGLTPLAALQDAVRRPAPPEAGVIARGSHLEAPSLDALEELSGRY</sequence>
<protein>
    <submittedName>
        <fullName evidence="1">Uncharacterized protein</fullName>
    </submittedName>
</protein>
<proteinExistence type="predicted"/>
<name>A0ABY6PS55_9ACTN</name>
<dbReference type="RefSeq" id="WP_265542539.1">
    <property type="nucleotide sequence ID" value="NZ_CP098740.1"/>
</dbReference>
<evidence type="ECO:0000313" key="2">
    <source>
        <dbReference type="Proteomes" id="UP001164963"/>
    </source>
</evidence>
<gene>
    <name evidence="1" type="ORF">NEH16_14025</name>
</gene>